<proteinExistence type="predicted"/>
<comment type="caution">
    <text evidence="1">The sequence shown here is derived from an EMBL/GenBank/DDBJ whole genome shotgun (WGS) entry which is preliminary data.</text>
</comment>
<dbReference type="EMBL" id="BONZ01000054">
    <property type="protein sequence ID" value="GIH17407.1"/>
    <property type="molecule type" value="Genomic_DNA"/>
</dbReference>
<protein>
    <submittedName>
        <fullName evidence="1">Uncharacterized protein</fullName>
    </submittedName>
</protein>
<evidence type="ECO:0000313" key="1">
    <source>
        <dbReference type="EMBL" id="GIH17407.1"/>
    </source>
</evidence>
<name>A0A8J3QWL1_9ACTN</name>
<dbReference type="AlphaFoldDB" id="A0A8J3QWL1"/>
<gene>
    <name evidence="1" type="ORF">Raf01_55790</name>
</gene>
<keyword evidence="2" id="KW-1185">Reference proteome</keyword>
<accession>A0A8J3QWL1</accession>
<organism evidence="1 2">
    <name type="scientific">Rugosimonospora africana</name>
    <dbReference type="NCBI Taxonomy" id="556532"/>
    <lineage>
        <taxon>Bacteria</taxon>
        <taxon>Bacillati</taxon>
        <taxon>Actinomycetota</taxon>
        <taxon>Actinomycetes</taxon>
        <taxon>Micromonosporales</taxon>
        <taxon>Micromonosporaceae</taxon>
        <taxon>Rugosimonospora</taxon>
    </lineage>
</organism>
<sequence length="251" mass="27209">MNRTATGRLAASLVRLKGRPAMLFPLAAALLLLVTIAWQLGQTNKATADVTETTSVSAGPASFSQQAPTGNPSDYSSQLERCSHGVNYPLTGANPILSEPLTTAFTSNVPLSVKVVFNGNQWYGTYQLVFTNRSSTPLNVDCAVMIFRAPSHADQHYYFNQEATGHPQSDYLEVPRSDGTSFYIVRLGFHDVAAAQQTGYPSETFAWQIGVAPSTAITAEQIRDSIRFTADLNLSSNTSIIQHYGTNRLAN</sequence>
<dbReference type="RefSeq" id="WP_203920966.1">
    <property type="nucleotide sequence ID" value="NZ_BONZ01000054.1"/>
</dbReference>
<dbReference type="Proteomes" id="UP000642748">
    <property type="component" value="Unassembled WGS sequence"/>
</dbReference>
<reference evidence="1" key="1">
    <citation type="submission" date="2021-01" db="EMBL/GenBank/DDBJ databases">
        <title>Whole genome shotgun sequence of Rugosimonospora africana NBRC 104875.</title>
        <authorList>
            <person name="Komaki H."/>
            <person name="Tamura T."/>
        </authorList>
    </citation>
    <scope>NUCLEOTIDE SEQUENCE</scope>
    <source>
        <strain evidence="1">NBRC 104875</strain>
    </source>
</reference>
<evidence type="ECO:0000313" key="2">
    <source>
        <dbReference type="Proteomes" id="UP000642748"/>
    </source>
</evidence>